<evidence type="ECO:0000313" key="2">
    <source>
        <dbReference type="EMBL" id="EEC14036.1"/>
    </source>
</evidence>
<dbReference type="VEuPathDB" id="VectorBase:ISCW021827"/>
<dbReference type="EMBL" id="DS860684">
    <property type="protein sequence ID" value="EEC14036.1"/>
    <property type="molecule type" value="Genomic_DNA"/>
</dbReference>
<name>B7Q5B4_IXOSC</name>
<feature type="non-terminal residue" evidence="2">
    <location>
        <position position="81"/>
    </location>
</feature>
<proteinExistence type="predicted"/>
<dbReference type="AlphaFoldDB" id="B7Q5B4"/>
<feature type="compositionally biased region" description="Basic residues" evidence="1">
    <location>
        <begin position="33"/>
        <end position="51"/>
    </location>
</feature>
<accession>B7Q5B4</accession>
<organism>
    <name type="scientific">Ixodes scapularis</name>
    <name type="common">Black-legged tick</name>
    <name type="synonym">Deer tick</name>
    <dbReference type="NCBI Taxonomy" id="6945"/>
    <lineage>
        <taxon>Eukaryota</taxon>
        <taxon>Metazoa</taxon>
        <taxon>Ecdysozoa</taxon>
        <taxon>Arthropoda</taxon>
        <taxon>Chelicerata</taxon>
        <taxon>Arachnida</taxon>
        <taxon>Acari</taxon>
        <taxon>Parasitiformes</taxon>
        <taxon>Ixodida</taxon>
        <taxon>Ixodoidea</taxon>
        <taxon>Ixodidae</taxon>
        <taxon>Ixodinae</taxon>
        <taxon>Ixodes</taxon>
    </lineage>
</organism>
<feature type="non-terminal residue" evidence="2">
    <location>
        <position position="1"/>
    </location>
</feature>
<gene>
    <name evidence="2" type="ORF">IscW_ISCW021827</name>
</gene>
<sequence length="81" mass="9270">DRSLQSIRQRTATKHPAGCDMSTRHPPPPFPPHTHKQSTAKAARTKPKLRKSMYSSVRAPVKKKKIQKSRTRWLVFANHST</sequence>
<dbReference type="HOGENOM" id="CLU_2596932_0_0_1"/>
<feature type="region of interest" description="Disordered" evidence="1">
    <location>
        <begin position="1"/>
        <end position="66"/>
    </location>
</feature>
<feature type="compositionally biased region" description="Polar residues" evidence="1">
    <location>
        <begin position="1"/>
        <end position="10"/>
    </location>
</feature>
<evidence type="ECO:0000256" key="1">
    <source>
        <dbReference type="SAM" id="MobiDB-lite"/>
    </source>
</evidence>
<reference evidence="2" key="1">
    <citation type="submission" date="2008-03" db="EMBL/GenBank/DDBJ databases">
        <title>Annotation of Ixodes scapularis.</title>
        <authorList>
            <consortium name="Ixodes scapularis Genome Project Consortium"/>
            <person name="Caler E."/>
            <person name="Hannick L.I."/>
            <person name="Bidwell S."/>
            <person name="Joardar V."/>
            <person name="Thiagarajan M."/>
            <person name="Amedeo P."/>
            <person name="Galinsky K.J."/>
            <person name="Schobel S."/>
            <person name="Inman J."/>
            <person name="Hostetler J."/>
            <person name="Miller J."/>
            <person name="Hammond M."/>
            <person name="Megy K."/>
            <person name="Lawson D."/>
            <person name="Kodira C."/>
            <person name="Sutton G."/>
            <person name="Meyer J."/>
            <person name="Hill C.A."/>
            <person name="Birren B."/>
            <person name="Nene V."/>
            <person name="Collins F."/>
            <person name="Alarcon-Chaidez F."/>
            <person name="Wikel S."/>
            <person name="Strausberg R."/>
        </authorList>
    </citation>
    <scope>NUCLEOTIDE SEQUENCE [LARGE SCALE GENOMIC DNA]</scope>
    <source>
        <strain evidence="2">Wikel colony</strain>
    </source>
</reference>
<dbReference type="PaxDb" id="6945-B7Q5B4"/>
<protein>
    <submittedName>
        <fullName evidence="2">Uncharacterized protein</fullName>
    </submittedName>
</protein>